<sequence>MYTTHYALTDDERTSFDLVMGNTETAWDDLSARRQNSVMDLVNKYPDIEKSAVWAGSDSAGSTRHTSPGYPTPGPNPSSSRAMTQKRAWLLQQHEASRQRFTAALHTAVDAEGDMTKYKTQLEQLEEGFHDDEEDEGDEEPEGQSLETETTQKPVAQKSNAQKRRERKKRASEGRVTEGE</sequence>
<reference evidence="2" key="1">
    <citation type="submission" date="2022-10" db="EMBL/GenBank/DDBJ databases">
        <title>Tapping the CABI collections for fungal endophytes: first genome assemblies for Collariella, Neodidymelliopsis, Ascochyta clinopodiicola, Didymella pomorum, Didymosphaeria variabile, Neocosmospora piperis and Neocucurbitaria cava.</title>
        <authorList>
            <person name="Hill R."/>
        </authorList>
    </citation>
    <scope>NUCLEOTIDE SEQUENCE</scope>
    <source>
        <strain evidence="2">IMI 366586</strain>
    </source>
</reference>
<feature type="compositionally biased region" description="Basic and acidic residues" evidence="1">
    <location>
        <begin position="171"/>
        <end position="180"/>
    </location>
</feature>
<name>A0A9W8TBG2_9HYPO</name>
<feature type="compositionally biased region" description="Acidic residues" evidence="1">
    <location>
        <begin position="124"/>
        <end position="142"/>
    </location>
</feature>
<dbReference type="EMBL" id="JAPEUR010000462">
    <property type="protein sequence ID" value="KAJ4309113.1"/>
    <property type="molecule type" value="Genomic_DNA"/>
</dbReference>
<dbReference type="AlphaFoldDB" id="A0A9W8TBG2"/>
<comment type="caution">
    <text evidence="2">The sequence shown here is derived from an EMBL/GenBank/DDBJ whole genome shotgun (WGS) entry which is preliminary data.</text>
</comment>
<dbReference type="OrthoDB" id="10499415at2759"/>
<keyword evidence="3" id="KW-1185">Reference proteome</keyword>
<feature type="compositionally biased region" description="Polar residues" evidence="1">
    <location>
        <begin position="145"/>
        <end position="160"/>
    </location>
</feature>
<feature type="region of interest" description="Disordered" evidence="1">
    <location>
        <begin position="55"/>
        <end position="87"/>
    </location>
</feature>
<protein>
    <submittedName>
        <fullName evidence="2">Uncharacterized protein</fullName>
    </submittedName>
</protein>
<evidence type="ECO:0000313" key="3">
    <source>
        <dbReference type="Proteomes" id="UP001140502"/>
    </source>
</evidence>
<organism evidence="2 3">
    <name type="scientific">Fusarium piperis</name>
    <dbReference type="NCBI Taxonomy" id="1435070"/>
    <lineage>
        <taxon>Eukaryota</taxon>
        <taxon>Fungi</taxon>
        <taxon>Dikarya</taxon>
        <taxon>Ascomycota</taxon>
        <taxon>Pezizomycotina</taxon>
        <taxon>Sordariomycetes</taxon>
        <taxon>Hypocreomycetidae</taxon>
        <taxon>Hypocreales</taxon>
        <taxon>Nectriaceae</taxon>
        <taxon>Fusarium</taxon>
        <taxon>Fusarium solani species complex</taxon>
    </lineage>
</organism>
<gene>
    <name evidence="2" type="ORF">N0V84_011698</name>
</gene>
<feature type="compositionally biased region" description="Basic residues" evidence="1">
    <location>
        <begin position="161"/>
        <end position="170"/>
    </location>
</feature>
<dbReference type="Proteomes" id="UP001140502">
    <property type="component" value="Unassembled WGS sequence"/>
</dbReference>
<accession>A0A9W8TBG2</accession>
<feature type="region of interest" description="Disordered" evidence="1">
    <location>
        <begin position="118"/>
        <end position="180"/>
    </location>
</feature>
<evidence type="ECO:0000256" key="1">
    <source>
        <dbReference type="SAM" id="MobiDB-lite"/>
    </source>
</evidence>
<proteinExistence type="predicted"/>
<evidence type="ECO:0000313" key="2">
    <source>
        <dbReference type="EMBL" id="KAJ4309113.1"/>
    </source>
</evidence>